<evidence type="ECO:0000313" key="1">
    <source>
        <dbReference type="EMBL" id="AJW70541.1"/>
    </source>
</evidence>
<dbReference type="OrthoDB" id="2668at2157"/>
<dbReference type="EMBL" id="CP011070">
    <property type="protein sequence ID" value="AJW70541.1"/>
    <property type="molecule type" value="Genomic_DNA"/>
</dbReference>
<protein>
    <submittedName>
        <fullName evidence="1">Uncharacterized protein</fullName>
    </submittedName>
</protein>
<name>A0A0D5C1E4_9ARCH</name>
<proteinExistence type="predicted"/>
<dbReference type="Proteomes" id="UP000032408">
    <property type="component" value="Chromosome"/>
</dbReference>
<dbReference type="GeneID" id="24820075"/>
<sequence>MITLPSKRDFTKDIQRIKNISIKIDKKLSEVKPSEDIKIDKLSLEELQDLDKIVKIADFMMCKYADKKEMSSILKHFASIVSETASSINDLDDEISELILAAEDSINKVKDVHTTISDKSDFKKNYHDGPEYNEVETSAINLTNFVTEINTVEYQQNSQRQTA</sequence>
<gene>
    <name evidence="1" type="ORF">NADRNF5_0847</name>
</gene>
<dbReference type="HOGENOM" id="CLU_1607078_0_0_2"/>
<accession>A0A0D5C1E4</accession>
<keyword evidence="2" id="KW-1185">Reference proteome</keyword>
<evidence type="ECO:0000313" key="2">
    <source>
        <dbReference type="Proteomes" id="UP000032408"/>
    </source>
</evidence>
<dbReference type="STRING" id="1580092.NADRNF5_0847"/>
<reference evidence="1 2" key="2">
    <citation type="journal article" date="2016" name="ISME J.">
        <title>Physiological and genomic characterization of two novel marine thaumarchaeal strains indicates niche differentiation.</title>
        <authorList>
            <person name="Bayer B."/>
            <person name="Vojvoda J."/>
            <person name="Offre P."/>
            <person name="Alves R.J."/>
            <person name="Elisabeth N.H."/>
            <person name="Garcia J.A."/>
            <person name="Volland J.M."/>
            <person name="Srivastava A."/>
            <person name="Schleper C."/>
            <person name="Herndl G.J."/>
        </authorList>
    </citation>
    <scope>NUCLEOTIDE SEQUENCE [LARGE SCALE GENOMIC DNA]</scope>
    <source>
        <strain evidence="1 2">NF5</strain>
    </source>
</reference>
<reference evidence="2" key="1">
    <citation type="submission" date="2015-03" db="EMBL/GenBank/DDBJ databases">
        <title>Characterization of two novel Thaumarchaeota isolated from the Northern Adriatic Sea.</title>
        <authorList>
            <person name="Bayer B."/>
            <person name="Vojvoda J."/>
            <person name="Offre P."/>
            <person name="Srivastava A."/>
            <person name="Elisabeth N."/>
            <person name="Garcia J.A.L."/>
            <person name="Schleper C."/>
            <person name="Herndl G.J."/>
        </authorList>
    </citation>
    <scope>NUCLEOTIDE SEQUENCE [LARGE SCALE GENOMIC DNA]</scope>
    <source>
        <strain evidence="2">NF5</strain>
    </source>
</reference>
<dbReference type="RefSeq" id="WP_048115907.1">
    <property type="nucleotide sequence ID" value="NZ_CP011070.1"/>
</dbReference>
<organism evidence="1 2">
    <name type="scientific">Nitrosopumilus adriaticus</name>
    <dbReference type="NCBI Taxonomy" id="1580092"/>
    <lineage>
        <taxon>Archaea</taxon>
        <taxon>Nitrososphaerota</taxon>
        <taxon>Nitrososphaeria</taxon>
        <taxon>Nitrosopumilales</taxon>
        <taxon>Nitrosopumilaceae</taxon>
        <taxon>Nitrosopumilus</taxon>
    </lineage>
</organism>
<dbReference type="KEGG" id="nin:NADRNF5_0847"/>
<dbReference type="AlphaFoldDB" id="A0A0D5C1E4"/>